<gene>
    <name evidence="1" type="ORF">OSB04_012585</name>
</gene>
<protein>
    <recommendedName>
        <fullName evidence="3">Reverse transcriptase</fullName>
    </recommendedName>
</protein>
<accession>A0AA38TPM2</accession>
<reference evidence="1" key="1">
    <citation type="submission" date="2023-03" db="EMBL/GenBank/DDBJ databases">
        <title>Chromosome-scale reference genome and RAD-based genetic map of yellow starthistle (Centaurea solstitialis) reveal putative structural variation and QTLs associated with invader traits.</title>
        <authorList>
            <person name="Reatini B."/>
            <person name="Cang F.A."/>
            <person name="Jiang Q."/>
            <person name="Mckibben M.T.W."/>
            <person name="Barker M.S."/>
            <person name="Rieseberg L.H."/>
            <person name="Dlugosch K.M."/>
        </authorList>
    </citation>
    <scope>NUCLEOTIDE SEQUENCE</scope>
    <source>
        <strain evidence="1">CAN-66</strain>
        <tissue evidence="1">Leaf</tissue>
    </source>
</reference>
<evidence type="ECO:0000313" key="2">
    <source>
        <dbReference type="Proteomes" id="UP001172457"/>
    </source>
</evidence>
<evidence type="ECO:0000313" key="1">
    <source>
        <dbReference type="EMBL" id="KAJ9557971.1"/>
    </source>
</evidence>
<proteinExistence type="predicted"/>
<dbReference type="InterPro" id="IPR052343">
    <property type="entry name" value="Retrotransposon-Effector_Assoc"/>
</dbReference>
<evidence type="ECO:0008006" key="3">
    <source>
        <dbReference type="Google" id="ProtNLM"/>
    </source>
</evidence>
<dbReference type="EMBL" id="JARYMX010000003">
    <property type="protein sequence ID" value="KAJ9557971.1"/>
    <property type="molecule type" value="Genomic_DNA"/>
</dbReference>
<comment type="caution">
    <text evidence="1">The sequence shown here is derived from an EMBL/GenBank/DDBJ whole genome shotgun (WGS) entry which is preliminary data.</text>
</comment>
<dbReference type="PANTHER" id="PTHR46890:SF50">
    <property type="entry name" value="RNA-DIRECTED DNA POLYMERASE, EUKARYOTA, REVERSE TRANSCRIPTASE ZINC-BINDING DOMAIN PROTEIN-RELATED"/>
    <property type="match status" value="1"/>
</dbReference>
<name>A0AA38TPM2_9ASTR</name>
<dbReference type="Proteomes" id="UP001172457">
    <property type="component" value="Chromosome 3"/>
</dbReference>
<dbReference type="PANTHER" id="PTHR46890">
    <property type="entry name" value="NON-LTR RETROLELEMENT REVERSE TRANSCRIPTASE-LIKE PROTEIN-RELATED"/>
    <property type="match status" value="1"/>
</dbReference>
<dbReference type="AlphaFoldDB" id="A0AA38TPM2"/>
<organism evidence="1 2">
    <name type="scientific">Centaurea solstitialis</name>
    <name type="common">yellow star-thistle</name>
    <dbReference type="NCBI Taxonomy" id="347529"/>
    <lineage>
        <taxon>Eukaryota</taxon>
        <taxon>Viridiplantae</taxon>
        <taxon>Streptophyta</taxon>
        <taxon>Embryophyta</taxon>
        <taxon>Tracheophyta</taxon>
        <taxon>Spermatophyta</taxon>
        <taxon>Magnoliopsida</taxon>
        <taxon>eudicotyledons</taxon>
        <taxon>Gunneridae</taxon>
        <taxon>Pentapetalae</taxon>
        <taxon>asterids</taxon>
        <taxon>campanulids</taxon>
        <taxon>Asterales</taxon>
        <taxon>Asteraceae</taxon>
        <taxon>Carduoideae</taxon>
        <taxon>Cardueae</taxon>
        <taxon>Centaureinae</taxon>
        <taxon>Centaurea</taxon>
    </lineage>
</organism>
<sequence length="184" mass="20951">METRSCGEDEVVRKSLARGCNASCITLIPKNSNTTSLIVIFYKIVSRILTERMKTIKAAFIKGRYILDGVLIANEAVSFLWKEKMKGWIVKLQRRLQYDNVERSFFRDSMGFGNRWCNWIKACLESATKSVLINRSLTKELKMEKGLRKGDQLAPFLVLVVAEGLNVLISKAKEKGILEGVKMR</sequence>
<keyword evidence="2" id="KW-1185">Reference proteome</keyword>